<dbReference type="PATRIC" id="fig|1056511.3.peg.1560"/>
<comment type="caution">
    <text evidence="1">The sequence shown here is derived from an EMBL/GenBank/DDBJ whole genome shotgun (WGS) entry which is preliminary data.</text>
</comment>
<name>L8JBW9_9GAMM</name>
<evidence type="ECO:0000313" key="1">
    <source>
        <dbReference type="EMBL" id="ELR66306.1"/>
    </source>
</evidence>
<dbReference type="Proteomes" id="UP000011134">
    <property type="component" value="Unassembled WGS sequence"/>
</dbReference>
<dbReference type="EMBL" id="AMZO01000007">
    <property type="protein sequence ID" value="ELR66306.1"/>
    <property type="molecule type" value="Genomic_DNA"/>
</dbReference>
<gene>
    <name evidence="1" type="ORF">C942_04740</name>
</gene>
<evidence type="ECO:0000313" key="2">
    <source>
        <dbReference type="Proteomes" id="UP000011134"/>
    </source>
</evidence>
<keyword evidence="2" id="KW-1185">Reference proteome</keyword>
<proteinExistence type="predicted"/>
<protein>
    <submittedName>
        <fullName evidence="1">Uncharacterized protein</fullName>
    </submittedName>
</protein>
<sequence length="41" mass="4758">MSNKHQVEQKVFFIEADFPVHCQCLFENLCKENAIADLSVM</sequence>
<organism evidence="1 2">
    <name type="scientific">Photobacterium marinum</name>
    <dbReference type="NCBI Taxonomy" id="1056511"/>
    <lineage>
        <taxon>Bacteria</taxon>
        <taxon>Pseudomonadati</taxon>
        <taxon>Pseudomonadota</taxon>
        <taxon>Gammaproteobacteria</taxon>
        <taxon>Vibrionales</taxon>
        <taxon>Vibrionaceae</taxon>
        <taxon>Photobacterium</taxon>
    </lineage>
</organism>
<accession>L8JBW9</accession>
<dbReference type="AlphaFoldDB" id="L8JBW9"/>
<reference evidence="1 2" key="1">
    <citation type="submission" date="2012-12" db="EMBL/GenBank/DDBJ databases">
        <title>Genome Assembly of Photobacterium sp. AK15.</title>
        <authorList>
            <person name="Khatri I."/>
            <person name="Vaidya B."/>
            <person name="Srinivas T.N.R."/>
            <person name="Subramanian S."/>
            <person name="Pinnaka A."/>
        </authorList>
    </citation>
    <scope>NUCLEOTIDE SEQUENCE [LARGE SCALE GENOMIC DNA]</scope>
    <source>
        <strain evidence="1 2">AK15</strain>
    </source>
</reference>